<feature type="transmembrane region" description="Helical" evidence="8">
    <location>
        <begin position="238"/>
        <end position="260"/>
    </location>
</feature>
<evidence type="ECO:0000256" key="6">
    <source>
        <dbReference type="ARBA" id="ARBA00022989"/>
    </source>
</evidence>
<dbReference type="InterPro" id="IPR000620">
    <property type="entry name" value="EamA_dom"/>
</dbReference>
<dbReference type="SUPFAM" id="SSF103481">
    <property type="entry name" value="Multidrug resistance efflux transporter EmrE"/>
    <property type="match status" value="2"/>
</dbReference>
<evidence type="ECO:0000256" key="3">
    <source>
        <dbReference type="ARBA" id="ARBA00022448"/>
    </source>
</evidence>
<keyword evidence="6 8" id="KW-1133">Transmembrane helix</keyword>
<keyword evidence="11" id="KW-1185">Reference proteome</keyword>
<evidence type="ECO:0000256" key="5">
    <source>
        <dbReference type="ARBA" id="ARBA00022692"/>
    </source>
</evidence>
<feature type="transmembrane region" description="Helical" evidence="8">
    <location>
        <begin position="98"/>
        <end position="120"/>
    </location>
</feature>
<evidence type="ECO:0000256" key="1">
    <source>
        <dbReference type="ARBA" id="ARBA00004651"/>
    </source>
</evidence>
<feature type="domain" description="EamA" evidence="9">
    <location>
        <begin position="7"/>
        <end position="143"/>
    </location>
</feature>
<feature type="transmembrane region" description="Helical" evidence="8">
    <location>
        <begin position="75"/>
        <end position="92"/>
    </location>
</feature>
<feature type="transmembrane region" description="Helical" evidence="8">
    <location>
        <begin position="7"/>
        <end position="29"/>
    </location>
</feature>
<comment type="subcellular location">
    <subcellularLocation>
        <location evidence="1">Cell membrane</location>
        <topology evidence="1">Multi-pass membrane protein</topology>
    </subcellularLocation>
</comment>
<dbReference type="InterPro" id="IPR004626">
    <property type="entry name" value="RarD"/>
</dbReference>
<evidence type="ECO:0000313" key="10">
    <source>
        <dbReference type="EMBL" id="RFT07415.1"/>
    </source>
</evidence>
<keyword evidence="4" id="KW-1003">Cell membrane</keyword>
<dbReference type="PANTHER" id="PTHR22911:SF137">
    <property type="entry name" value="SOLUTE CARRIER FAMILY 35 MEMBER G2-RELATED"/>
    <property type="match status" value="1"/>
</dbReference>
<dbReference type="GO" id="GO:0005886">
    <property type="term" value="C:plasma membrane"/>
    <property type="evidence" value="ECO:0007669"/>
    <property type="project" value="UniProtKB-SubCell"/>
</dbReference>
<organism evidence="10 11">
    <name type="scientific">Evtepia gabavorous</name>
    <dbReference type="NCBI Taxonomy" id="2211183"/>
    <lineage>
        <taxon>Bacteria</taxon>
        <taxon>Bacillati</taxon>
        <taxon>Bacillota</taxon>
        <taxon>Clostridia</taxon>
        <taxon>Eubacteriales</taxon>
        <taxon>Evtepia</taxon>
    </lineage>
</organism>
<dbReference type="GeneID" id="97994480"/>
<feature type="transmembrane region" description="Helical" evidence="8">
    <location>
        <begin position="210"/>
        <end position="231"/>
    </location>
</feature>
<keyword evidence="7 8" id="KW-0472">Membrane</keyword>
<dbReference type="Proteomes" id="UP000260649">
    <property type="component" value="Unassembled WGS sequence"/>
</dbReference>
<dbReference type="AlphaFoldDB" id="A0A3E2B5Y3"/>
<dbReference type="PANTHER" id="PTHR22911">
    <property type="entry name" value="ACYL-MALONYL CONDENSING ENZYME-RELATED"/>
    <property type="match status" value="1"/>
</dbReference>
<feature type="transmembrane region" description="Helical" evidence="8">
    <location>
        <begin position="266"/>
        <end position="284"/>
    </location>
</feature>
<evidence type="ECO:0000256" key="4">
    <source>
        <dbReference type="ARBA" id="ARBA00022475"/>
    </source>
</evidence>
<keyword evidence="3" id="KW-0813">Transport</keyword>
<reference evidence="10 11" key="1">
    <citation type="submission" date="2018-07" db="EMBL/GenBank/DDBJ databases">
        <title>GABA Modulating Bacteria of the Human Gut Microbiota.</title>
        <authorList>
            <person name="Strandwitz P."/>
            <person name="Kim K.H."/>
            <person name="Terekhova D."/>
            <person name="Liu J.K."/>
            <person name="Sharma A."/>
            <person name="Levering J."/>
            <person name="Mcdonald D."/>
            <person name="Dietrich D."/>
            <person name="Ramadhar T.R."/>
            <person name="Lekbua A."/>
            <person name="Mroue N."/>
            <person name="Liston C."/>
            <person name="Stewart E.J."/>
            <person name="Dubin M.J."/>
            <person name="Zengler K."/>
            <person name="Knight R."/>
            <person name="Gilbert J.A."/>
            <person name="Clardy J."/>
            <person name="Lewis K."/>
        </authorList>
    </citation>
    <scope>NUCLEOTIDE SEQUENCE [LARGE SCALE GENOMIC DNA]</scope>
    <source>
        <strain evidence="10 11">KLE1738</strain>
    </source>
</reference>
<feature type="transmembrane region" description="Helical" evidence="8">
    <location>
        <begin position="35"/>
        <end position="55"/>
    </location>
</feature>
<proteinExistence type="inferred from homology"/>
<evidence type="ECO:0000259" key="9">
    <source>
        <dbReference type="Pfam" id="PF00892"/>
    </source>
</evidence>
<comment type="caution">
    <text evidence="10">The sequence shown here is derived from an EMBL/GenBank/DDBJ whole genome shotgun (WGS) entry which is preliminary data.</text>
</comment>
<accession>A0A3E2B5Y3</accession>
<dbReference type="OrthoDB" id="369870at2"/>
<evidence type="ECO:0000256" key="8">
    <source>
        <dbReference type="SAM" id="Phobius"/>
    </source>
</evidence>
<evidence type="ECO:0000256" key="2">
    <source>
        <dbReference type="ARBA" id="ARBA00007362"/>
    </source>
</evidence>
<keyword evidence="5 8" id="KW-0812">Transmembrane</keyword>
<dbReference type="InterPro" id="IPR037185">
    <property type="entry name" value="EmrE-like"/>
</dbReference>
<feature type="domain" description="EamA" evidence="9">
    <location>
        <begin position="151"/>
        <end position="282"/>
    </location>
</feature>
<dbReference type="EMBL" id="QQRQ01000002">
    <property type="protein sequence ID" value="RFT07415.1"/>
    <property type="molecule type" value="Genomic_DNA"/>
</dbReference>
<dbReference type="NCBIfam" id="TIGR00688">
    <property type="entry name" value="rarD"/>
    <property type="match status" value="1"/>
</dbReference>
<sequence length="304" mass="33478">MEQKKTLGLMTVTGCYVLWGILAIFWRFLAQVNSVYVLAQRIIWSLVFMGLYLLFTRRGREVAAAFRDRKTMVNCLLCGVLITLNWGMYIYAVNSGHVLQASMGYFIEPVAVGLIGVLAFREKPSPGEKVTFLCAGAGIVFLTVRTGSLPVLALMVAIPFAIYGALKKKITLTAQTSLFMETLWMTPLALAFSGWWTAHQGGTAAVLGDAALWLLPASGVVTSVPLLLFNLGVREIPYYFSGILMYINPTLQFLVGLLYFGEALQVDQLIAFVIIWAGISVTMVEKGRRIRRERAAWKEGASGG</sequence>
<protein>
    <submittedName>
        <fullName evidence="10">EamA family transporter RarD</fullName>
    </submittedName>
</protein>
<dbReference type="RefSeq" id="WP_021919450.1">
    <property type="nucleotide sequence ID" value="NZ_CAKXKJ010000010.1"/>
</dbReference>
<gene>
    <name evidence="10" type="primary">rarD</name>
    <name evidence="10" type="ORF">DV520_01850</name>
</gene>
<name>A0A3E2B5Y3_9FIRM</name>
<dbReference type="Pfam" id="PF00892">
    <property type="entry name" value="EamA"/>
    <property type="match status" value="2"/>
</dbReference>
<evidence type="ECO:0000313" key="11">
    <source>
        <dbReference type="Proteomes" id="UP000260649"/>
    </source>
</evidence>
<evidence type="ECO:0000256" key="7">
    <source>
        <dbReference type="ARBA" id="ARBA00023136"/>
    </source>
</evidence>
<feature type="transmembrane region" description="Helical" evidence="8">
    <location>
        <begin position="150"/>
        <end position="166"/>
    </location>
</feature>
<comment type="similarity">
    <text evidence="2">Belongs to the EamA transporter family.</text>
</comment>